<dbReference type="InterPro" id="IPR038318">
    <property type="entry name" value="KdpD_sf"/>
</dbReference>
<dbReference type="RefSeq" id="WP_192396169.1">
    <property type="nucleotide sequence ID" value="NZ_CAJHIU010000003.1"/>
</dbReference>
<evidence type="ECO:0000259" key="16">
    <source>
        <dbReference type="PROSITE" id="PS50113"/>
    </source>
</evidence>
<dbReference type="Gene3D" id="2.10.70.100">
    <property type="match status" value="2"/>
</dbReference>
<evidence type="ECO:0000256" key="3">
    <source>
        <dbReference type="ARBA" id="ARBA00012438"/>
    </source>
</evidence>
<accession>A0ABR9DL07</accession>
<dbReference type="CDD" id="cd00130">
    <property type="entry name" value="PAS"/>
    <property type="match status" value="4"/>
</dbReference>
<evidence type="ECO:0000256" key="6">
    <source>
        <dbReference type="ARBA" id="ARBA00022692"/>
    </source>
</evidence>
<keyword evidence="5" id="KW-0808">Transferase</keyword>
<comment type="caution">
    <text evidence="17">The sequence shown here is derived from an EMBL/GenBank/DDBJ whole genome shotgun (WGS) entry which is preliminary data.</text>
</comment>
<reference evidence="17 18" key="1">
    <citation type="submission" date="2020-09" db="EMBL/GenBank/DDBJ databases">
        <title>Methylomonas albis sp. nov. and Methylomonas fluvii sp. nov.: Two cold-adapted methanotrophs from the River Elbe and an amended description of Methylovulum psychrotolerans strain Eb1.</title>
        <authorList>
            <person name="Bussmann I.K."/>
            <person name="Klings K.-W."/>
            <person name="Warnstedt J."/>
            <person name="Hoppert M."/>
            <person name="Saborowski A."/>
            <person name="Horn F."/>
            <person name="Liebner S."/>
        </authorList>
    </citation>
    <scope>NUCLEOTIDE SEQUENCE [LARGE SCALE GENOMIC DNA]</scope>
    <source>
        <strain evidence="17 18">EbB</strain>
    </source>
</reference>
<organism evidence="17 18">
    <name type="scientific">Methylomonas fluvii</name>
    <dbReference type="NCBI Taxonomy" id="1854564"/>
    <lineage>
        <taxon>Bacteria</taxon>
        <taxon>Pseudomonadati</taxon>
        <taxon>Pseudomonadota</taxon>
        <taxon>Gammaproteobacteria</taxon>
        <taxon>Methylococcales</taxon>
        <taxon>Methylococcaceae</taxon>
        <taxon>Methylomonas</taxon>
    </lineage>
</organism>
<evidence type="ECO:0000256" key="11">
    <source>
        <dbReference type="ARBA" id="ARBA00023012"/>
    </source>
</evidence>
<feature type="transmembrane region" description="Helical" evidence="14">
    <location>
        <begin position="25"/>
        <end position="44"/>
    </location>
</feature>
<dbReference type="Gene3D" id="3.30.450.20">
    <property type="entry name" value="PAS domain"/>
    <property type="match status" value="5"/>
</dbReference>
<dbReference type="InterPro" id="IPR000014">
    <property type="entry name" value="PAS"/>
</dbReference>
<comment type="subcellular location">
    <subcellularLocation>
        <location evidence="2">Membrane</location>
        <topology evidence="2">Multi-pass membrane protein</topology>
    </subcellularLocation>
</comment>
<dbReference type="InterPro" id="IPR035965">
    <property type="entry name" value="PAS-like_dom_sf"/>
</dbReference>
<dbReference type="Pfam" id="PF08447">
    <property type="entry name" value="PAS_3"/>
    <property type="match status" value="3"/>
</dbReference>
<dbReference type="InterPro" id="IPR013655">
    <property type="entry name" value="PAS_fold_3"/>
</dbReference>
<feature type="domain" description="PAC" evidence="16">
    <location>
        <begin position="347"/>
        <end position="399"/>
    </location>
</feature>
<dbReference type="PROSITE" id="PS50113">
    <property type="entry name" value="PAC"/>
    <property type="match status" value="4"/>
</dbReference>
<keyword evidence="4" id="KW-0597">Phosphoprotein</keyword>
<keyword evidence="12 14" id="KW-0472">Membrane</keyword>
<comment type="catalytic activity">
    <reaction evidence="1">
        <text>ATP + protein L-histidine = ADP + protein N-phospho-L-histidine.</text>
        <dbReference type="EC" id="2.7.13.3"/>
    </reaction>
</comment>
<dbReference type="PROSITE" id="PS50112">
    <property type="entry name" value="PAS"/>
    <property type="match status" value="3"/>
</dbReference>
<keyword evidence="6 14" id="KW-0812">Transmembrane</keyword>
<dbReference type="Pfam" id="PF13493">
    <property type="entry name" value="DUF4118"/>
    <property type="match status" value="1"/>
</dbReference>
<keyword evidence="8" id="KW-0418">Kinase</keyword>
<gene>
    <name evidence="17" type="ORF">EBB_24075</name>
</gene>
<dbReference type="EMBL" id="JACXST010000003">
    <property type="protein sequence ID" value="MBD9363506.1"/>
    <property type="molecule type" value="Genomic_DNA"/>
</dbReference>
<feature type="transmembrane region" description="Helical" evidence="14">
    <location>
        <begin position="103"/>
        <end position="124"/>
    </location>
</feature>
<feature type="domain" description="PAC" evidence="16">
    <location>
        <begin position="773"/>
        <end position="825"/>
    </location>
</feature>
<dbReference type="InterPro" id="IPR052162">
    <property type="entry name" value="Sensor_kinase/Photoreceptor"/>
</dbReference>
<dbReference type="Pfam" id="PF13426">
    <property type="entry name" value="PAS_9"/>
    <property type="match status" value="1"/>
</dbReference>
<dbReference type="SUPFAM" id="SSF55785">
    <property type="entry name" value="PYP-like sensor domain (PAS domain)"/>
    <property type="match status" value="5"/>
</dbReference>
<keyword evidence="9" id="KW-0067">ATP-binding</keyword>
<keyword evidence="11" id="KW-0902">Two-component regulatory system</keyword>
<evidence type="ECO:0000313" key="17">
    <source>
        <dbReference type="EMBL" id="MBD9363506.1"/>
    </source>
</evidence>
<feature type="transmembrane region" description="Helical" evidence="14">
    <location>
        <begin position="56"/>
        <end position="83"/>
    </location>
</feature>
<evidence type="ECO:0000256" key="12">
    <source>
        <dbReference type="ARBA" id="ARBA00023136"/>
    </source>
</evidence>
<dbReference type="SMART" id="SM00091">
    <property type="entry name" value="PAS"/>
    <property type="match status" value="5"/>
</dbReference>
<keyword evidence="13" id="KW-0175">Coiled coil</keyword>
<dbReference type="SMART" id="SM00086">
    <property type="entry name" value="PAC"/>
    <property type="match status" value="4"/>
</dbReference>
<feature type="domain" description="PAC" evidence="16">
    <location>
        <begin position="219"/>
        <end position="271"/>
    </location>
</feature>
<dbReference type="Pfam" id="PF13188">
    <property type="entry name" value="PAS_8"/>
    <property type="match status" value="1"/>
</dbReference>
<keyword evidence="18" id="KW-1185">Reference proteome</keyword>
<evidence type="ECO:0000256" key="4">
    <source>
        <dbReference type="ARBA" id="ARBA00022553"/>
    </source>
</evidence>
<feature type="domain" description="PAS" evidence="15">
    <location>
        <begin position="147"/>
        <end position="202"/>
    </location>
</feature>
<dbReference type="NCBIfam" id="TIGR00229">
    <property type="entry name" value="sensory_box"/>
    <property type="match status" value="3"/>
</dbReference>
<evidence type="ECO:0000259" key="15">
    <source>
        <dbReference type="PROSITE" id="PS50112"/>
    </source>
</evidence>
<evidence type="ECO:0000256" key="8">
    <source>
        <dbReference type="ARBA" id="ARBA00022777"/>
    </source>
</evidence>
<feature type="domain" description="PAC" evidence="16">
    <location>
        <begin position="651"/>
        <end position="703"/>
    </location>
</feature>
<name>A0ABR9DL07_9GAMM</name>
<proteinExistence type="predicted"/>
<dbReference type="InterPro" id="IPR000700">
    <property type="entry name" value="PAS-assoc_C"/>
</dbReference>
<dbReference type="InterPro" id="IPR001610">
    <property type="entry name" value="PAC"/>
</dbReference>
<dbReference type="PANTHER" id="PTHR43304:SF1">
    <property type="entry name" value="PAC DOMAIN-CONTAINING PROTEIN"/>
    <property type="match status" value="1"/>
</dbReference>
<evidence type="ECO:0000256" key="5">
    <source>
        <dbReference type="ARBA" id="ARBA00022679"/>
    </source>
</evidence>
<keyword evidence="7" id="KW-0547">Nucleotide-binding</keyword>
<dbReference type="EC" id="2.7.13.3" evidence="3"/>
<sequence length="882" mass="98917">MSIRELPVGDFSALVRSRYRSSHRLAYVSAVVLVLAALAIRLSLPASFGERPMLLLFLFPVIVSALFGGLGPGLLATLMSAIVSSFQLLPPYRSLAIAGPYDVVQWTLLIANGVLISLLSEFLLRTRQRENAHWQQLLDTRDQLRVSQTLFQTTFEQAEIGICLLAPDGHWLKANRQFCEIVGYSLEELLSRNFSDITYWEDFGDLSQMPTGEGEIDSFSGDKRFIRKNGSVVWIRLSASAARKPDGSPECFILLMENIEQREQALLALHESEMALKVAQRLAALGSWEWDLRTGESKWSEQIYRLFGRAPHLPPAGYDEVGRYFKPESWQRLQAAVAQACSDGVPYECEAELQNDGELHRWVLARDEPVRDEQANIVALHGTVQDITPRKQAELALQEAQRAALEKQREARLAALNLMEDALAARKALEAANASLRESEEFKRAILDSVSANIAVLNRDGVIISVNRPWQEFAEDDALACGQSADICSIGTNYLQVCRLASGPYRQGSLAVFNGLSAVLEGRLPRFRYEYACHSAQKQRWFAMVVTPLGFTEGGAVVSHTNITERKLAEMALVESEERLRLAQSTANIGIWDWHIDNDKVQWTPELETMFGYAPGTFSGDYSAFSQRVHPDDLAELEHFRDSALAAHRTFDFDFRVQAEPGRFRWLNCKGGASYDDMGRAQRVFGVCIDITERKNTENELKLWAQAFENAEFGLAIADAQSNLFLAVNPVFAAERGYAREELIGKPVMTVYPADWVEQIKQQINILDTTCHGVFEAEHQRKDGSRFPVMIDVTIIKSGDGKSIRRVAYALDISERKAAESALREQTDALQRFNRAMVGREMDMIALKQTINELSGQLGQERPYPLAFVEQAGTNPVRNVPR</sequence>
<protein>
    <recommendedName>
        <fullName evidence="3">histidine kinase</fullName>
        <ecNumber evidence="3">2.7.13.3</ecNumber>
    </recommendedName>
</protein>
<evidence type="ECO:0000256" key="10">
    <source>
        <dbReference type="ARBA" id="ARBA00022989"/>
    </source>
</evidence>
<feature type="domain" description="PAS" evidence="15">
    <location>
        <begin position="576"/>
        <end position="648"/>
    </location>
</feature>
<dbReference type="InterPro" id="IPR025201">
    <property type="entry name" value="KdpD_TM"/>
</dbReference>
<evidence type="ECO:0000256" key="13">
    <source>
        <dbReference type="SAM" id="Coils"/>
    </source>
</evidence>
<keyword evidence="10 14" id="KW-1133">Transmembrane helix</keyword>
<evidence type="ECO:0000256" key="1">
    <source>
        <dbReference type="ARBA" id="ARBA00000085"/>
    </source>
</evidence>
<dbReference type="Gene3D" id="1.20.120.620">
    <property type="entry name" value="Backbone structure of the membrane domain of e. Coli histidine kinase receptor kdpd"/>
    <property type="match status" value="1"/>
</dbReference>
<evidence type="ECO:0000256" key="2">
    <source>
        <dbReference type="ARBA" id="ARBA00004141"/>
    </source>
</evidence>
<dbReference type="Proteomes" id="UP000641152">
    <property type="component" value="Unassembled WGS sequence"/>
</dbReference>
<evidence type="ECO:0000256" key="9">
    <source>
        <dbReference type="ARBA" id="ARBA00022840"/>
    </source>
</evidence>
<evidence type="ECO:0000256" key="7">
    <source>
        <dbReference type="ARBA" id="ARBA00022741"/>
    </source>
</evidence>
<dbReference type="PANTHER" id="PTHR43304">
    <property type="entry name" value="PHYTOCHROME-LIKE PROTEIN CPH1"/>
    <property type="match status" value="1"/>
</dbReference>
<evidence type="ECO:0000256" key="14">
    <source>
        <dbReference type="SAM" id="Phobius"/>
    </source>
</evidence>
<feature type="domain" description="PAS" evidence="15">
    <location>
        <begin position="700"/>
        <end position="755"/>
    </location>
</feature>
<evidence type="ECO:0000313" key="18">
    <source>
        <dbReference type="Proteomes" id="UP000641152"/>
    </source>
</evidence>
<feature type="coiled-coil region" evidence="13">
    <location>
        <begin position="390"/>
        <end position="439"/>
    </location>
</feature>